<dbReference type="Proteomes" id="UP000278422">
    <property type="component" value="Unassembled WGS sequence"/>
</dbReference>
<organism evidence="2 3">
    <name type="scientific">Corynebacterium bovis</name>
    <dbReference type="NCBI Taxonomy" id="36808"/>
    <lineage>
        <taxon>Bacteria</taxon>
        <taxon>Bacillati</taxon>
        <taxon>Actinomycetota</taxon>
        <taxon>Actinomycetes</taxon>
        <taxon>Mycobacteriales</taxon>
        <taxon>Corynebacteriaceae</taxon>
        <taxon>Corynebacterium</taxon>
    </lineage>
</organism>
<dbReference type="CDD" id="cd09756">
    <property type="entry name" value="Cas5_I-E"/>
    <property type="match status" value="1"/>
</dbReference>
<reference evidence="2 3" key="1">
    <citation type="submission" date="2018-01" db="EMBL/GenBank/DDBJ databases">
        <title>Twenty Corynebacterium bovis Genomes.</title>
        <authorList>
            <person name="Gulvik C.A."/>
        </authorList>
    </citation>
    <scope>NUCLEOTIDE SEQUENCE [LARGE SCALE GENOMIC DNA]</scope>
    <source>
        <strain evidence="2 3">16-2004</strain>
    </source>
</reference>
<dbReference type="NCBIfam" id="TIGR02593">
    <property type="entry name" value="CRISPR_cas5"/>
    <property type="match status" value="1"/>
</dbReference>
<gene>
    <name evidence="2" type="primary">cas5e</name>
    <name evidence="2" type="ORF">CXF42_04375</name>
</gene>
<comment type="caution">
    <text evidence="2">The sequence shown here is derived from an EMBL/GenBank/DDBJ whole genome shotgun (WGS) entry which is preliminary data.</text>
</comment>
<dbReference type="InterPro" id="IPR021124">
    <property type="entry name" value="CRISPR-assoc_prot_Cas5"/>
</dbReference>
<dbReference type="InterPro" id="IPR010147">
    <property type="entry name" value="CRISPR-assoc_prot_CasD"/>
</dbReference>
<evidence type="ECO:0000313" key="2">
    <source>
        <dbReference type="EMBL" id="RRQ04527.1"/>
    </source>
</evidence>
<sequence length="235" mass="26337">MTVMPTLILALDGPLQAWGASGRFEYRTTERAPTKSGVVGLLAAAQGRSRTDSLDDLLTLSFGVRTDQQGRVGRDFQTETDWRTGKRHPLSYRDYLQDYKFTAVVEGERDVLEELQAALRAPRFPLFLGRRACPPAAPVPREIRGSGLVETLREAPWLAAEWYRRRQPTHVQLPVVRDGVAGEEPDTMVRDVPVSFDPRNRRYALRGVVHDWVAVENPSGRSPDHHDPFAVLGGL</sequence>
<proteinExistence type="predicted"/>
<dbReference type="Pfam" id="PF09704">
    <property type="entry name" value="Cas_Cas5d"/>
    <property type="match status" value="1"/>
</dbReference>
<accession>A0A3R8PKU8</accession>
<keyword evidence="3" id="KW-1185">Reference proteome</keyword>
<evidence type="ECO:0000256" key="1">
    <source>
        <dbReference type="ARBA" id="ARBA00023118"/>
    </source>
</evidence>
<dbReference type="AlphaFoldDB" id="A0A3R8PKU8"/>
<evidence type="ECO:0000313" key="3">
    <source>
        <dbReference type="Proteomes" id="UP000278422"/>
    </source>
</evidence>
<dbReference type="GO" id="GO:0051607">
    <property type="term" value="P:defense response to virus"/>
    <property type="evidence" value="ECO:0007669"/>
    <property type="project" value="UniProtKB-KW"/>
</dbReference>
<dbReference type="InterPro" id="IPR013422">
    <property type="entry name" value="CRISPR-assoc_prot_Cas5_N"/>
</dbReference>
<keyword evidence="1" id="KW-0051">Antiviral defense</keyword>
<dbReference type="GO" id="GO:0003723">
    <property type="term" value="F:RNA binding"/>
    <property type="evidence" value="ECO:0007669"/>
    <property type="project" value="InterPro"/>
</dbReference>
<name>A0A3R8PKU8_9CORY</name>
<dbReference type="NCBIfam" id="TIGR01868">
    <property type="entry name" value="casD_Cas5e"/>
    <property type="match status" value="1"/>
</dbReference>
<dbReference type="EMBL" id="PQNQ01000008">
    <property type="protein sequence ID" value="RRQ04527.1"/>
    <property type="molecule type" value="Genomic_DNA"/>
</dbReference>
<dbReference type="Gene3D" id="3.30.70.2660">
    <property type="match status" value="1"/>
</dbReference>
<protein>
    <submittedName>
        <fullName evidence="2">Type I-E CRISPR-associated protein Cas5/CasD</fullName>
    </submittedName>
</protein>
<dbReference type="GO" id="GO:0043571">
    <property type="term" value="P:maintenance of CRISPR repeat elements"/>
    <property type="evidence" value="ECO:0007669"/>
    <property type="project" value="InterPro"/>
</dbReference>